<reference evidence="1" key="1">
    <citation type="submission" date="2021-03" db="EMBL/GenBank/DDBJ databases">
        <authorList>
            <person name="Sun Q."/>
        </authorList>
    </citation>
    <scope>NUCLEOTIDE SEQUENCE</scope>
    <source>
        <strain evidence="1">CCM 8862</strain>
    </source>
</reference>
<accession>A0A939DZS5</accession>
<keyword evidence="2" id="KW-1185">Reference proteome</keyword>
<gene>
    <name evidence="1" type="ORF">JZY06_04220</name>
</gene>
<organism evidence="1 2">
    <name type="scientific">Corynebacterium mendelii</name>
    <dbReference type="NCBI Taxonomy" id="2765362"/>
    <lineage>
        <taxon>Bacteria</taxon>
        <taxon>Bacillati</taxon>
        <taxon>Actinomycetota</taxon>
        <taxon>Actinomycetes</taxon>
        <taxon>Mycobacteriales</taxon>
        <taxon>Corynebacteriaceae</taxon>
        <taxon>Corynebacterium</taxon>
    </lineage>
</organism>
<evidence type="ECO:0000313" key="1">
    <source>
        <dbReference type="EMBL" id="MBN9643829.1"/>
    </source>
</evidence>
<comment type="caution">
    <text evidence="1">The sequence shown here is derived from an EMBL/GenBank/DDBJ whole genome shotgun (WGS) entry which is preliminary data.</text>
</comment>
<dbReference type="EMBL" id="JAFLEQ010000008">
    <property type="protein sequence ID" value="MBN9643829.1"/>
    <property type="molecule type" value="Genomic_DNA"/>
</dbReference>
<proteinExistence type="predicted"/>
<dbReference type="AlphaFoldDB" id="A0A939DZS5"/>
<evidence type="ECO:0000313" key="2">
    <source>
        <dbReference type="Proteomes" id="UP000664332"/>
    </source>
</evidence>
<dbReference type="Proteomes" id="UP000664332">
    <property type="component" value="Unassembled WGS sequence"/>
</dbReference>
<sequence length="62" mass="7294">MSAPLLTPRSTSELRSERNGVERDMLPYTVELLRRLRVAGALEFKEEQLLDRYETLSWLIDE</sequence>
<name>A0A939DZS5_9CORY</name>
<protein>
    <submittedName>
        <fullName evidence="1">Uncharacterized protein</fullName>
    </submittedName>
</protein>